<organism evidence="4 6">
    <name type="scientific">Caldalkalibacillus thermarum (strain TA2.A1)</name>
    <dbReference type="NCBI Taxonomy" id="986075"/>
    <lineage>
        <taxon>Bacteria</taxon>
        <taxon>Bacillati</taxon>
        <taxon>Bacillota</taxon>
        <taxon>Bacilli</taxon>
        <taxon>Bacillales</taxon>
        <taxon>Bacillaceae</taxon>
        <taxon>Caldalkalibacillus</taxon>
    </lineage>
</organism>
<dbReference type="GO" id="GO:0016829">
    <property type="term" value="F:lyase activity"/>
    <property type="evidence" value="ECO:0007669"/>
    <property type="project" value="UniProtKB-KW"/>
</dbReference>
<comment type="similarity">
    <text evidence="1">Belongs to the UxaA family.</text>
</comment>
<dbReference type="InterPro" id="IPR048332">
    <property type="entry name" value="GD_AH_C"/>
</dbReference>
<evidence type="ECO:0000313" key="5">
    <source>
        <dbReference type="EMBL" id="QZT33779.1"/>
    </source>
</evidence>
<evidence type="ECO:0000313" key="6">
    <source>
        <dbReference type="Proteomes" id="UP000010716"/>
    </source>
</evidence>
<dbReference type="PANTHER" id="PTHR30536">
    <property type="entry name" value="ALTRONATE/GALACTARATE DEHYDRATASE"/>
    <property type="match status" value="1"/>
</dbReference>
<dbReference type="Gene3D" id="2.30.130.110">
    <property type="match status" value="1"/>
</dbReference>
<evidence type="ECO:0000256" key="2">
    <source>
        <dbReference type="ARBA" id="ARBA00023239"/>
    </source>
</evidence>
<dbReference type="Proteomes" id="UP000010716">
    <property type="component" value="Unassembled WGS sequence"/>
</dbReference>
<dbReference type="InterPro" id="IPR052172">
    <property type="entry name" value="UxaA_altronate/galactarate_dh"/>
</dbReference>
<dbReference type="EMBL" id="CP082237">
    <property type="protein sequence ID" value="QZT33779.1"/>
    <property type="molecule type" value="Genomic_DNA"/>
</dbReference>
<accession>F5LAT3</accession>
<keyword evidence="7" id="KW-1185">Reference proteome</keyword>
<dbReference type="GO" id="GO:0019698">
    <property type="term" value="P:D-galacturonate catabolic process"/>
    <property type="evidence" value="ECO:0007669"/>
    <property type="project" value="TreeGrafter"/>
</dbReference>
<reference evidence="5 7" key="2">
    <citation type="journal article" date="2020" name="Extremophiles">
        <title>Genomic analysis of Caldalkalibacillus thermarum TA2.A1 reveals aerobic alkaliphilic metabolism and evolutionary hallmarks linking alkaliphilic bacteria and plant life.</title>
        <authorList>
            <person name="de Jong S.I."/>
            <person name="van den Broek M.A."/>
            <person name="Merkel A.Y."/>
            <person name="de la Torre Cortes P."/>
            <person name="Kalamorz F."/>
            <person name="Cook G.M."/>
            <person name="van Loosdrecht M.C.M."/>
            <person name="McMillan D.G.G."/>
        </authorList>
    </citation>
    <scope>NUCLEOTIDE SEQUENCE [LARGE SCALE GENOMIC DNA]</scope>
    <source>
        <strain evidence="5 7">TA2.A1</strain>
    </source>
</reference>
<proteinExistence type="inferred from homology"/>
<evidence type="ECO:0000256" key="1">
    <source>
        <dbReference type="ARBA" id="ARBA00010986"/>
    </source>
</evidence>
<evidence type="ECO:0000313" key="4">
    <source>
        <dbReference type="EMBL" id="EGL81472.1"/>
    </source>
</evidence>
<evidence type="ECO:0000259" key="3">
    <source>
        <dbReference type="SMART" id="SM00858"/>
    </source>
</evidence>
<dbReference type="GO" id="GO:0016787">
    <property type="term" value="F:hydrolase activity"/>
    <property type="evidence" value="ECO:0007669"/>
    <property type="project" value="UniProtKB-KW"/>
</dbReference>
<feature type="domain" description="SAF" evidence="3">
    <location>
        <begin position="12"/>
        <end position="83"/>
    </location>
</feature>
<dbReference type="Pfam" id="PF04295">
    <property type="entry name" value="GD_AH_second"/>
    <property type="match status" value="1"/>
</dbReference>
<sequence length="501" mass="54670">MQAHYVQIHPDDTVIVTLRPYAKGEILSINRTEITVLEDVPAGHKIAIRNHAPGEDIIKYGYPIGAATTEIKQGAWVHTHNVQTKLEGTLEYRYNPKSPQKHPAEGEQAAGLSFSGYVRKNGDVGIRNEIWIINTVGCINKTAERLAAIANQRFQAAYLDGVFHFPHPYGCSQLGDDLSYTQKILGSLVQHPNAAGVLVLGLGCENNYIDLFKSTIPDLDEERVKFMSVQEVEDELETGLDLIADLVVYARQFKRETVPLSKLKIGLKCGGSDGFSGVTANPLTGAVSDMVIQHGGTSILTEVPEMFGAEQILMDRATNERVFEKLVHVINGFKAYFMKYGQPIYENPSPGNKKGGITTLEEKSLGCVQKGGFAPVVDVLPYGSRVSKPGLNIVQGPGNDLVSVTALAAAGAHMVLFTTGRGTPFGGPVPTVKIATNSSLYSRKKHWIDYNAGCLLEGSRMEEVKQDLFSYLLKVASGEVKTKNEQYGFREIAIFKDGVTL</sequence>
<dbReference type="EMBL" id="AFCE01000165">
    <property type="protein sequence ID" value="EGL81472.1"/>
    <property type="molecule type" value="Genomic_DNA"/>
</dbReference>
<dbReference type="PANTHER" id="PTHR30536:SF5">
    <property type="entry name" value="ALTRONATE DEHYDRATASE"/>
    <property type="match status" value="1"/>
</dbReference>
<dbReference type="Proteomes" id="UP000825179">
    <property type="component" value="Chromosome"/>
</dbReference>
<keyword evidence="2" id="KW-0456">Lyase</keyword>
<dbReference type="RefSeq" id="WP_007506388.1">
    <property type="nucleotide sequence ID" value="NZ_AFCE01000165.1"/>
</dbReference>
<keyword evidence="4" id="KW-0378">Hydrolase</keyword>
<dbReference type="CDD" id="cd11613">
    <property type="entry name" value="SAF_AH_GD"/>
    <property type="match status" value="1"/>
</dbReference>
<protein>
    <submittedName>
        <fullName evidence="5">Altronate dehydratase family protein</fullName>
    </submittedName>
    <submittedName>
        <fullName evidence="4">D-galactarate dehydratase/Altronate hydrolase domain protein</fullName>
    </submittedName>
</protein>
<dbReference type="InterPro" id="IPR013974">
    <property type="entry name" value="SAF"/>
</dbReference>
<gene>
    <name evidence="4" type="ORF">CathTA2_3018</name>
    <name evidence="5" type="ORF">HUR95_16445</name>
</gene>
<dbReference type="InterPro" id="IPR007392">
    <property type="entry name" value="GD_AH_second"/>
</dbReference>
<evidence type="ECO:0000313" key="7">
    <source>
        <dbReference type="Proteomes" id="UP000825179"/>
    </source>
</evidence>
<dbReference type="OrthoDB" id="9804574at2"/>
<dbReference type="AlphaFoldDB" id="F5LAT3"/>
<reference evidence="5" key="3">
    <citation type="submission" date="2021-08" db="EMBL/GenBank/DDBJ databases">
        <authorList>
            <person name="de Jong S."/>
            <person name="van den Broek M."/>
            <person name="Merkel A."/>
            <person name="de la Torre Cortes P."/>
            <person name="Kalamorz F."/>
            <person name="Cook G."/>
            <person name="van Loosdrecht M."/>
            <person name="McMillan D."/>
        </authorList>
    </citation>
    <scope>NUCLEOTIDE SEQUENCE</scope>
    <source>
        <strain evidence="5">TA2.A1</strain>
    </source>
</reference>
<name>F5LAT3_CALTT</name>
<reference evidence="4 6" key="1">
    <citation type="journal article" date="2011" name="J. Bacteriol.">
        <title>Draft genome sequence of the thermoalkaliphilic Caldalkalibacillus thermarum strain TA2.A1.</title>
        <authorList>
            <person name="Kalamorz F."/>
            <person name="Keis S."/>
            <person name="McMillan D.G."/>
            <person name="Olsson K."/>
            <person name="Stanton J.A."/>
            <person name="Stockwell P."/>
            <person name="Black M.A."/>
            <person name="Klingeman D.M."/>
            <person name="Land M.L."/>
            <person name="Han C.S."/>
            <person name="Martin S.L."/>
            <person name="Becher S.A."/>
            <person name="Peddie C.J."/>
            <person name="Morgan H.W."/>
            <person name="Matthies D."/>
            <person name="Preiss L."/>
            <person name="Meier T."/>
            <person name="Brown S.D."/>
            <person name="Cook G.M."/>
        </authorList>
    </citation>
    <scope>NUCLEOTIDE SEQUENCE [LARGE SCALE GENOMIC DNA]</scope>
    <source>
        <strain evidence="4 6">TA2.A1</strain>
    </source>
</reference>
<dbReference type="eggNOG" id="COG2721">
    <property type="taxonomic scope" value="Bacteria"/>
</dbReference>
<dbReference type="InterPro" id="IPR044144">
    <property type="entry name" value="SAF_UxaA/GarD"/>
</dbReference>
<dbReference type="SMART" id="SM00858">
    <property type="entry name" value="SAF"/>
    <property type="match status" value="1"/>
</dbReference>
<dbReference type="KEGG" id="cthu:HUR95_16445"/>
<dbReference type="Pfam" id="PF08666">
    <property type="entry name" value="SAF"/>
    <property type="match status" value="1"/>
</dbReference>
<dbReference type="Pfam" id="PF20629">
    <property type="entry name" value="GD_AH_C"/>
    <property type="match status" value="1"/>
</dbReference>